<dbReference type="AlphaFoldDB" id="A0A8J9W2R8"/>
<dbReference type="Proteomes" id="UP000838412">
    <property type="component" value="Chromosome 1"/>
</dbReference>
<evidence type="ECO:0000313" key="3">
    <source>
        <dbReference type="Proteomes" id="UP000838412"/>
    </source>
</evidence>
<gene>
    <name evidence="2" type="primary">Hypp236</name>
    <name evidence="2" type="ORF">BLAG_LOCUS832</name>
</gene>
<evidence type="ECO:0000313" key="2">
    <source>
        <dbReference type="EMBL" id="CAH1229487.1"/>
    </source>
</evidence>
<keyword evidence="3" id="KW-1185">Reference proteome</keyword>
<evidence type="ECO:0000256" key="1">
    <source>
        <dbReference type="SAM" id="MobiDB-lite"/>
    </source>
</evidence>
<dbReference type="EMBL" id="OV696686">
    <property type="protein sequence ID" value="CAH1229487.1"/>
    <property type="molecule type" value="Genomic_DNA"/>
</dbReference>
<feature type="compositionally biased region" description="Low complexity" evidence="1">
    <location>
        <begin position="50"/>
        <end position="65"/>
    </location>
</feature>
<protein>
    <submittedName>
        <fullName evidence="2">Hypp236 protein</fullName>
    </submittedName>
</protein>
<accession>A0A8J9W2R8</accession>
<name>A0A8J9W2R8_BRALA</name>
<organism evidence="2 3">
    <name type="scientific">Branchiostoma lanceolatum</name>
    <name type="common">Common lancelet</name>
    <name type="synonym">Amphioxus lanceolatum</name>
    <dbReference type="NCBI Taxonomy" id="7740"/>
    <lineage>
        <taxon>Eukaryota</taxon>
        <taxon>Metazoa</taxon>
        <taxon>Chordata</taxon>
        <taxon>Cephalochordata</taxon>
        <taxon>Leptocardii</taxon>
        <taxon>Amphioxiformes</taxon>
        <taxon>Branchiostomatidae</taxon>
        <taxon>Branchiostoma</taxon>
    </lineage>
</organism>
<feature type="region of interest" description="Disordered" evidence="1">
    <location>
        <begin position="42"/>
        <end position="85"/>
    </location>
</feature>
<proteinExistence type="predicted"/>
<sequence>MPSPSPDPPSPRRRLSSVGLMKGRLAAVARGVMQVHTMTNIARSLGTGTGPSQPRSSSRRGSVDSTRSRRSSGGGRKEGRRTPKR</sequence>
<reference evidence="2" key="1">
    <citation type="submission" date="2022-01" db="EMBL/GenBank/DDBJ databases">
        <authorList>
            <person name="Braso-Vives M."/>
        </authorList>
    </citation>
    <scope>NUCLEOTIDE SEQUENCE</scope>
</reference>
<feature type="compositionally biased region" description="Basic and acidic residues" evidence="1">
    <location>
        <begin position="75"/>
        <end position="85"/>
    </location>
</feature>